<feature type="region of interest" description="Disordered" evidence="1">
    <location>
        <begin position="121"/>
        <end position="172"/>
    </location>
</feature>
<feature type="compositionally biased region" description="Low complexity" evidence="1">
    <location>
        <begin position="132"/>
        <end position="156"/>
    </location>
</feature>
<protein>
    <submittedName>
        <fullName evidence="2">Uncharacterized protein</fullName>
    </submittedName>
</protein>
<name>C1E4X5_MICCC</name>
<feature type="region of interest" description="Disordered" evidence="1">
    <location>
        <begin position="61"/>
        <end position="80"/>
    </location>
</feature>
<accession>C1E4X5</accession>
<gene>
    <name evidence="2" type="ORF">MICPUN_100261</name>
</gene>
<dbReference type="RefSeq" id="XP_002501534.1">
    <property type="nucleotide sequence ID" value="XM_002501488.1"/>
</dbReference>
<dbReference type="EMBL" id="CP001325">
    <property type="protein sequence ID" value="ACO62792.1"/>
    <property type="molecule type" value="Genomic_DNA"/>
</dbReference>
<feature type="compositionally biased region" description="Basic and acidic residues" evidence="1">
    <location>
        <begin position="157"/>
        <end position="167"/>
    </location>
</feature>
<evidence type="ECO:0000256" key="1">
    <source>
        <dbReference type="SAM" id="MobiDB-lite"/>
    </source>
</evidence>
<organism evidence="2 3">
    <name type="scientific">Micromonas commoda (strain RCC299 / NOUM17 / CCMP2709)</name>
    <name type="common">Picoplanktonic green alga</name>
    <dbReference type="NCBI Taxonomy" id="296587"/>
    <lineage>
        <taxon>Eukaryota</taxon>
        <taxon>Viridiplantae</taxon>
        <taxon>Chlorophyta</taxon>
        <taxon>Mamiellophyceae</taxon>
        <taxon>Mamiellales</taxon>
        <taxon>Mamiellaceae</taxon>
        <taxon>Micromonas</taxon>
    </lineage>
</organism>
<proteinExistence type="predicted"/>
<dbReference type="InParanoid" id="C1E4X5"/>
<evidence type="ECO:0000313" key="3">
    <source>
        <dbReference type="Proteomes" id="UP000002009"/>
    </source>
</evidence>
<sequence length="528" mass="57361">MAAGPPPRGAAEAEPLLDTSARLVDIKNARRIAQFLTSVIALATFVVLAIHNGTGRGSWGGVVDSRPSTSASPVHGMPYVPITGRSRLARRVDDTPDATRRALRRERLEIDELVARLGAAAASEKAQRRQAASDAPTVAADGAAGTPPTETPTNESPAHHASKDRTTPPETDWVTPMYLLHVPDDPADEARLRTDLVKLVAAHGVAAVKKNVRLTPTVDATRWPHDLDEAVYALKSVFGELGFDYREPDLTLVKDLPWIKAIDARSKRGKLREPWNGDLVASRVSALFSHMAQWQLARDNGNEHTYVVDARDGLNPWLLSVPVGALGSIAHNAPKDYDVVFVNQPLFTGGRMFSRFPDFDGNTVQLHEWEQRGVVGLGTYLFSDRFVEKVFKHVAAHGADDLDWWLVDRMCTADSVNDAGVFVGFDDAKDATSPMLRCYHALGVLDEGENGGGLRFKKREGRRGRREWEAAADTAGGGGDAGVVASVGAREGRGNPLGLRGETYARAADWIVRRAKEAETVRELTSEA</sequence>
<dbReference type="GeneID" id="8243226"/>
<reference evidence="2 3" key="1">
    <citation type="journal article" date="2009" name="Science">
        <title>Green evolution and dynamic adaptations revealed by genomes of the marine picoeukaryotes Micromonas.</title>
        <authorList>
            <person name="Worden A.Z."/>
            <person name="Lee J.H."/>
            <person name="Mock T."/>
            <person name="Rouze P."/>
            <person name="Simmons M.P."/>
            <person name="Aerts A.L."/>
            <person name="Allen A.E."/>
            <person name="Cuvelier M.L."/>
            <person name="Derelle E."/>
            <person name="Everett M.V."/>
            <person name="Foulon E."/>
            <person name="Grimwood J."/>
            <person name="Gundlach H."/>
            <person name="Henrissat B."/>
            <person name="Napoli C."/>
            <person name="McDonald S.M."/>
            <person name="Parker M.S."/>
            <person name="Rombauts S."/>
            <person name="Salamov A."/>
            <person name="Von Dassow P."/>
            <person name="Badger J.H."/>
            <person name="Coutinho P.M."/>
            <person name="Demir E."/>
            <person name="Dubchak I."/>
            <person name="Gentemann C."/>
            <person name="Eikrem W."/>
            <person name="Gready J.E."/>
            <person name="John U."/>
            <person name="Lanier W."/>
            <person name="Lindquist E.A."/>
            <person name="Lucas S."/>
            <person name="Mayer K.F."/>
            <person name="Moreau H."/>
            <person name="Not F."/>
            <person name="Otillar R."/>
            <person name="Panaud O."/>
            <person name="Pangilinan J."/>
            <person name="Paulsen I."/>
            <person name="Piegu B."/>
            <person name="Poliakov A."/>
            <person name="Robbens S."/>
            <person name="Schmutz J."/>
            <person name="Toulza E."/>
            <person name="Wyss T."/>
            <person name="Zelensky A."/>
            <person name="Zhou K."/>
            <person name="Armbrust E.V."/>
            <person name="Bhattacharya D."/>
            <person name="Goodenough U.W."/>
            <person name="Van de Peer Y."/>
            <person name="Grigoriev I.V."/>
        </authorList>
    </citation>
    <scope>NUCLEOTIDE SEQUENCE [LARGE SCALE GENOMIC DNA]</scope>
    <source>
        <strain evidence="3">RCC299 / NOUM17</strain>
    </source>
</reference>
<keyword evidence="3" id="KW-1185">Reference proteome</keyword>
<dbReference type="AlphaFoldDB" id="C1E4X5"/>
<dbReference type="Proteomes" id="UP000002009">
    <property type="component" value="Chromosome 4"/>
</dbReference>
<evidence type="ECO:0000313" key="2">
    <source>
        <dbReference type="EMBL" id="ACO62792.1"/>
    </source>
</evidence>
<dbReference type="KEGG" id="mis:MICPUN_100261"/>
<dbReference type="OrthoDB" id="500682at2759"/>